<dbReference type="Proteomes" id="UP000054761">
    <property type="component" value="Unassembled WGS sequence"/>
</dbReference>
<dbReference type="SUPFAM" id="SSF103473">
    <property type="entry name" value="MFS general substrate transporter"/>
    <property type="match status" value="1"/>
</dbReference>
<dbReference type="PROSITE" id="PS50850">
    <property type="entry name" value="MFS"/>
    <property type="match status" value="1"/>
</dbReference>
<dbReference type="Gene3D" id="1.20.1250.20">
    <property type="entry name" value="MFS general substrate transporter like domains"/>
    <property type="match status" value="2"/>
</dbReference>
<comment type="caution">
    <text evidence="9">The sequence shown here is derived from an EMBL/GenBank/DDBJ whole genome shotgun (WGS) entry which is preliminary data.</text>
</comment>
<dbReference type="RefSeq" id="WP_058502667.1">
    <property type="nucleotide sequence ID" value="NZ_CAAAJA010000002.1"/>
</dbReference>
<feature type="domain" description="Major facilitator superfamily (MFS) profile" evidence="8">
    <location>
        <begin position="1"/>
        <end position="385"/>
    </location>
</feature>
<feature type="transmembrane region" description="Helical" evidence="7">
    <location>
        <begin position="240"/>
        <end position="262"/>
    </location>
</feature>
<dbReference type="AlphaFoldDB" id="A0A0W0V4H5"/>
<organism evidence="9 10">
    <name type="scientific">Legionella israelensis</name>
    <dbReference type="NCBI Taxonomy" id="454"/>
    <lineage>
        <taxon>Bacteria</taxon>
        <taxon>Pseudomonadati</taxon>
        <taxon>Pseudomonadota</taxon>
        <taxon>Gammaproteobacteria</taxon>
        <taxon>Legionellales</taxon>
        <taxon>Legionellaceae</taxon>
        <taxon>Legionella</taxon>
    </lineage>
</organism>
<evidence type="ECO:0000256" key="7">
    <source>
        <dbReference type="SAM" id="Phobius"/>
    </source>
</evidence>
<gene>
    <name evidence="9" type="ORF">Lisr_2377</name>
</gene>
<evidence type="ECO:0000256" key="5">
    <source>
        <dbReference type="ARBA" id="ARBA00022989"/>
    </source>
</evidence>
<dbReference type="InterPro" id="IPR036259">
    <property type="entry name" value="MFS_trans_sf"/>
</dbReference>
<evidence type="ECO:0000256" key="3">
    <source>
        <dbReference type="ARBA" id="ARBA00022475"/>
    </source>
</evidence>
<feature type="transmembrane region" description="Helical" evidence="7">
    <location>
        <begin position="165"/>
        <end position="183"/>
    </location>
</feature>
<feature type="transmembrane region" description="Helical" evidence="7">
    <location>
        <begin position="361"/>
        <end position="381"/>
    </location>
</feature>
<keyword evidence="3" id="KW-1003">Cell membrane</keyword>
<dbReference type="InterPro" id="IPR011701">
    <property type="entry name" value="MFS"/>
</dbReference>
<dbReference type="PANTHER" id="PTHR43414:SF6">
    <property type="entry name" value="MULTIDRUG RESISTANCE PROTEIN MDTG"/>
    <property type="match status" value="1"/>
</dbReference>
<evidence type="ECO:0000259" key="8">
    <source>
        <dbReference type="PROSITE" id="PS50850"/>
    </source>
</evidence>
<protein>
    <submittedName>
        <fullName evidence="9">Multidrug resistance efflux pump</fullName>
    </submittedName>
</protein>
<dbReference type="InterPro" id="IPR020846">
    <property type="entry name" value="MFS_dom"/>
</dbReference>
<dbReference type="GO" id="GO:0022857">
    <property type="term" value="F:transmembrane transporter activity"/>
    <property type="evidence" value="ECO:0007669"/>
    <property type="project" value="InterPro"/>
</dbReference>
<feature type="transmembrane region" description="Helical" evidence="7">
    <location>
        <begin position="109"/>
        <end position="127"/>
    </location>
</feature>
<keyword evidence="2" id="KW-0813">Transport</keyword>
<keyword evidence="6 7" id="KW-0472">Membrane</keyword>
<dbReference type="EMBL" id="LNYH01000147">
    <property type="protein sequence ID" value="KTD15032.1"/>
    <property type="molecule type" value="Genomic_DNA"/>
</dbReference>
<feature type="transmembrane region" description="Helical" evidence="7">
    <location>
        <begin position="332"/>
        <end position="355"/>
    </location>
</feature>
<reference evidence="9 10" key="1">
    <citation type="submission" date="2015-11" db="EMBL/GenBank/DDBJ databases">
        <title>Genomic analysis of 38 Legionella species identifies large and diverse effector repertoires.</title>
        <authorList>
            <person name="Burstein D."/>
            <person name="Amaro F."/>
            <person name="Zusman T."/>
            <person name="Lifshitz Z."/>
            <person name="Cohen O."/>
            <person name="Gilbert J.A."/>
            <person name="Pupko T."/>
            <person name="Shuman H.A."/>
            <person name="Segal G."/>
        </authorList>
    </citation>
    <scope>NUCLEOTIDE SEQUENCE [LARGE SCALE GENOMIC DNA]</scope>
    <source>
        <strain evidence="9 10">Bercovier 4</strain>
    </source>
</reference>
<feature type="transmembrane region" description="Helical" evidence="7">
    <location>
        <begin position="203"/>
        <end position="220"/>
    </location>
</feature>
<dbReference type="PATRIC" id="fig|454.4.peg.2599"/>
<dbReference type="OrthoDB" id="65739at2"/>
<evidence type="ECO:0000256" key="4">
    <source>
        <dbReference type="ARBA" id="ARBA00022692"/>
    </source>
</evidence>
<dbReference type="STRING" id="454.Lisr_2377"/>
<accession>A0A0W0V4H5</accession>
<evidence type="ECO:0000256" key="6">
    <source>
        <dbReference type="ARBA" id="ARBA00023136"/>
    </source>
</evidence>
<evidence type="ECO:0000256" key="1">
    <source>
        <dbReference type="ARBA" id="ARBA00004651"/>
    </source>
</evidence>
<comment type="subcellular location">
    <subcellularLocation>
        <location evidence="1">Cell membrane</location>
        <topology evidence="1">Multi-pass membrane protein</topology>
    </subcellularLocation>
</comment>
<name>A0A0W0V4H5_9GAMM</name>
<dbReference type="Pfam" id="PF07690">
    <property type="entry name" value="MFS_1"/>
    <property type="match status" value="1"/>
</dbReference>
<dbReference type="PANTHER" id="PTHR43414">
    <property type="entry name" value="MULTIDRUG RESISTANCE PROTEIN MDTG"/>
    <property type="match status" value="1"/>
</dbReference>
<feature type="transmembrane region" description="Helical" evidence="7">
    <location>
        <begin position="47"/>
        <end position="68"/>
    </location>
</feature>
<keyword evidence="5 7" id="KW-1133">Transmembrane helix</keyword>
<evidence type="ECO:0000256" key="2">
    <source>
        <dbReference type="ARBA" id="ARBA00022448"/>
    </source>
</evidence>
<keyword evidence="4 7" id="KW-0812">Transmembrane</keyword>
<sequence length="402" mass="43792">MTKKIQTILLCSQFFILLALEMGNPFLPLLVHEQQNTGTLSPSIYSSILLALPMLMTILMAPIWGLLADRFGYKSMLMRAAWALVISQACMAMAKSLFSILLIRLLQGGFAGFIAAMQTYALSLSNWENKGRQLARLQTSKALATSVAGACGGFLLTFFGFKGLFLTASLFCLIPTLIMHWTLPESKSTMSAEKASQPSAPSLGLLFPSLALLIILTQTARFLPDSFFSIYASVFTEQPWLIGLLYSLPATGILLSAEYCGRQFDKARGQSGKIKTYFVTYSGIGMLLMLAHACVQNFALLCLIRLCWGIVIAALLPALFTLVSDLSPKQGYAIGLANSLAKMGNLTGLLLGGWVAGFIPLPFIFFLLAMVYALISVACFITQFTQMKINKHSSTQFLGAKQ</sequence>
<feature type="transmembrane region" description="Helical" evidence="7">
    <location>
        <begin position="274"/>
        <end position="292"/>
    </location>
</feature>
<evidence type="ECO:0000313" key="9">
    <source>
        <dbReference type="EMBL" id="KTD15032.1"/>
    </source>
</evidence>
<feature type="transmembrane region" description="Helical" evidence="7">
    <location>
        <begin position="298"/>
        <end position="320"/>
    </location>
</feature>
<proteinExistence type="predicted"/>
<keyword evidence="10" id="KW-1185">Reference proteome</keyword>
<dbReference type="GO" id="GO:0005886">
    <property type="term" value="C:plasma membrane"/>
    <property type="evidence" value="ECO:0007669"/>
    <property type="project" value="UniProtKB-SubCell"/>
</dbReference>
<evidence type="ECO:0000313" key="10">
    <source>
        <dbReference type="Proteomes" id="UP000054761"/>
    </source>
</evidence>